<dbReference type="OrthoDB" id="2839137at2759"/>
<accession>A0A0C3FS50</accession>
<reference evidence="1 2" key="1">
    <citation type="submission" date="2014-04" db="EMBL/GenBank/DDBJ databases">
        <authorList>
            <consortium name="DOE Joint Genome Institute"/>
            <person name="Kuo A."/>
            <person name="Tarkka M."/>
            <person name="Buscot F."/>
            <person name="Kohler A."/>
            <person name="Nagy L.G."/>
            <person name="Floudas D."/>
            <person name="Copeland A."/>
            <person name="Barry K.W."/>
            <person name="Cichocki N."/>
            <person name="Veneault-Fourrey C."/>
            <person name="LaButti K."/>
            <person name="Lindquist E.A."/>
            <person name="Lipzen A."/>
            <person name="Lundell T."/>
            <person name="Morin E."/>
            <person name="Murat C."/>
            <person name="Sun H."/>
            <person name="Tunlid A."/>
            <person name="Henrissat B."/>
            <person name="Grigoriev I.V."/>
            <person name="Hibbett D.S."/>
            <person name="Martin F."/>
            <person name="Nordberg H.P."/>
            <person name="Cantor M.N."/>
            <person name="Hua S.X."/>
        </authorList>
    </citation>
    <scope>NUCLEOTIDE SEQUENCE [LARGE SCALE GENOMIC DNA]</scope>
    <source>
        <strain evidence="1 2">F 1598</strain>
    </source>
</reference>
<evidence type="ECO:0000313" key="1">
    <source>
        <dbReference type="EMBL" id="KIM86875.1"/>
    </source>
</evidence>
<protein>
    <submittedName>
        <fullName evidence="1">Uncharacterized protein</fullName>
    </submittedName>
</protein>
<evidence type="ECO:0000313" key="2">
    <source>
        <dbReference type="Proteomes" id="UP000054166"/>
    </source>
</evidence>
<dbReference type="InParanoid" id="A0A0C3FS50"/>
<gene>
    <name evidence="1" type="ORF">PILCRDRAFT_815309</name>
</gene>
<keyword evidence="2" id="KW-1185">Reference proteome</keyword>
<sequence length="353" mass="39931">MSWSLAVAHRSYRAVTVFCHRPLLRHSIQHRRLHASPPVPLAHSDSSDIANLFKLRSPGGKLRMIQTLDPSRLRSSDFFDVSLRQMMQIWSSTNPPLPFRTHYICDRNRYPRFPKGTHGFLYYQPPNPGAPPAAGHLRFRVTPGNDPASFIQGSDLRLPDGLPWGISLLSIVGKSENAKSMKMWTIRQLLIDDGLVTPGLLQTCIAILNPHKNLPHTHIIHSFGQLLHVDFGRRFFDCFMLSTNQLRRHRSIGIFAESRPAGSCIRPYLGSALCCFERSNLPQHIGTRTAVVRIVKILSPPKSVYPNYDGCVPLPVEGEFVHFGYKQVGLQPRSFNVDSPLYTNLQPLFRDES</sequence>
<reference evidence="2" key="2">
    <citation type="submission" date="2015-01" db="EMBL/GenBank/DDBJ databases">
        <title>Evolutionary Origins and Diversification of the Mycorrhizal Mutualists.</title>
        <authorList>
            <consortium name="DOE Joint Genome Institute"/>
            <consortium name="Mycorrhizal Genomics Consortium"/>
            <person name="Kohler A."/>
            <person name="Kuo A."/>
            <person name="Nagy L.G."/>
            <person name="Floudas D."/>
            <person name="Copeland A."/>
            <person name="Barry K.W."/>
            <person name="Cichocki N."/>
            <person name="Veneault-Fourrey C."/>
            <person name="LaButti K."/>
            <person name="Lindquist E.A."/>
            <person name="Lipzen A."/>
            <person name="Lundell T."/>
            <person name="Morin E."/>
            <person name="Murat C."/>
            <person name="Riley R."/>
            <person name="Ohm R."/>
            <person name="Sun H."/>
            <person name="Tunlid A."/>
            <person name="Henrissat B."/>
            <person name="Grigoriev I.V."/>
            <person name="Hibbett D.S."/>
            <person name="Martin F."/>
        </authorList>
    </citation>
    <scope>NUCLEOTIDE SEQUENCE [LARGE SCALE GENOMIC DNA]</scope>
    <source>
        <strain evidence="2">F 1598</strain>
    </source>
</reference>
<dbReference type="EMBL" id="KN832980">
    <property type="protein sequence ID" value="KIM86875.1"/>
    <property type="molecule type" value="Genomic_DNA"/>
</dbReference>
<dbReference type="Proteomes" id="UP000054166">
    <property type="component" value="Unassembled WGS sequence"/>
</dbReference>
<organism evidence="1 2">
    <name type="scientific">Piloderma croceum (strain F 1598)</name>
    <dbReference type="NCBI Taxonomy" id="765440"/>
    <lineage>
        <taxon>Eukaryota</taxon>
        <taxon>Fungi</taxon>
        <taxon>Dikarya</taxon>
        <taxon>Basidiomycota</taxon>
        <taxon>Agaricomycotina</taxon>
        <taxon>Agaricomycetes</taxon>
        <taxon>Agaricomycetidae</taxon>
        <taxon>Atheliales</taxon>
        <taxon>Atheliaceae</taxon>
        <taxon>Piloderma</taxon>
    </lineage>
</organism>
<dbReference type="AlphaFoldDB" id="A0A0C3FS50"/>
<proteinExistence type="predicted"/>
<dbReference type="HOGENOM" id="CLU_066045_1_0_1"/>
<name>A0A0C3FS50_PILCF</name>